<dbReference type="GO" id="GO:0030170">
    <property type="term" value="F:pyridoxal phosphate binding"/>
    <property type="evidence" value="ECO:0007669"/>
    <property type="project" value="InterPro"/>
</dbReference>
<evidence type="ECO:0000313" key="5">
    <source>
        <dbReference type="Proteomes" id="UP000010824"/>
    </source>
</evidence>
<sequence>MVVGFPKRVVHGGLGKQQLEKTHKSVLDFSASVNPCVPQFAWHLDPECLKYYPDDSYSALKDQIGKVFHRNPEEICVGNGSIEVLRAFCAARYRDPAIPRTFFTESPTFGEYELSAALAGASRVTDPRSASVQFLCNPNNPTGQLLSKDEVRVKLSAAKDSGSILFCDEAFIELSDPLQSVADIRDPALFVLRSITKCFAVPGIRFGYGFGDQDLVLKIETARSPWCVNAYAEAYAMEALLHLDELAASRAAIENEREFLVAELEALGMKCTPSRANYILFDCGRNASPLCEALAGRGVLVRDCTSFGLPTCIRVAVMSREENRALVEAFAACVH</sequence>
<dbReference type="Gene3D" id="3.90.1150.10">
    <property type="entry name" value="Aspartate Aminotransferase, domain 1"/>
    <property type="match status" value="1"/>
</dbReference>
<dbReference type="Pfam" id="PF00155">
    <property type="entry name" value="Aminotran_1_2"/>
    <property type="match status" value="1"/>
</dbReference>
<dbReference type="InParanoid" id="L0HDJ3"/>
<gene>
    <name evidence="4" type="ordered locus">Metfor_1764</name>
</gene>
<dbReference type="RefSeq" id="WP_015285750.1">
    <property type="nucleotide sequence ID" value="NC_019943.1"/>
</dbReference>
<protein>
    <submittedName>
        <fullName evidence="4">PLP-dependent enzyme, histidinol-phosphate/aromatic aminotransferase or cobyric acid decarboxylase</fullName>
    </submittedName>
</protein>
<dbReference type="CDD" id="cd00609">
    <property type="entry name" value="AAT_like"/>
    <property type="match status" value="1"/>
</dbReference>
<keyword evidence="5" id="KW-1185">Reference proteome</keyword>
<dbReference type="InterPro" id="IPR015422">
    <property type="entry name" value="PyrdxlP-dep_Trfase_small"/>
</dbReference>
<dbReference type="OrthoDB" id="39225at2157"/>
<dbReference type="PANTHER" id="PTHR42885:SF1">
    <property type="entry name" value="THREONINE-PHOSPHATE DECARBOXYLASE"/>
    <property type="match status" value="1"/>
</dbReference>
<dbReference type="GeneID" id="14308153"/>
<dbReference type="InterPro" id="IPR004839">
    <property type="entry name" value="Aminotransferase_I/II_large"/>
</dbReference>
<evidence type="ECO:0000256" key="1">
    <source>
        <dbReference type="ARBA" id="ARBA00001933"/>
    </source>
</evidence>
<dbReference type="SUPFAM" id="SSF53383">
    <property type="entry name" value="PLP-dependent transferases"/>
    <property type="match status" value="1"/>
</dbReference>
<evidence type="ECO:0000259" key="3">
    <source>
        <dbReference type="Pfam" id="PF00155"/>
    </source>
</evidence>
<dbReference type="STRING" id="593750.Metfor_1764"/>
<dbReference type="InterPro" id="IPR015421">
    <property type="entry name" value="PyrdxlP-dep_Trfase_major"/>
</dbReference>
<dbReference type="GO" id="GO:0008483">
    <property type="term" value="F:transaminase activity"/>
    <property type="evidence" value="ECO:0007669"/>
    <property type="project" value="UniProtKB-KW"/>
</dbReference>
<reference evidence="4 5" key="2">
    <citation type="journal article" date="2014" name="Genome Announc.">
        <title>Complete Genome Sequence of Methanoregula formicica SMSPT, a Mesophilic Hydrogenotrophic Methanogen Isolated from a Methanogenic Upflow Anaerobic Sludge Blanket Reactor.</title>
        <authorList>
            <person name="Yamamoto K."/>
            <person name="Tamaki H."/>
            <person name="Cadillo-Quiroz H."/>
            <person name="Imachi H."/>
            <person name="Kyrpides N."/>
            <person name="Woyke T."/>
            <person name="Goodwin L."/>
            <person name="Zinder S.H."/>
            <person name="Kamagata Y."/>
            <person name="Liu W.T."/>
        </authorList>
    </citation>
    <scope>NUCLEOTIDE SEQUENCE [LARGE SCALE GENOMIC DNA]</scope>
    <source>
        <strain evidence="5">DSM 22288 / NBRC 105244 / SMSP</strain>
    </source>
</reference>
<evidence type="ECO:0000313" key="4">
    <source>
        <dbReference type="EMBL" id="AGB02787.1"/>
    </source>
</evidence>
<keyword evidence="4" id="KW-0808">Transferase</keyword>
<keyword evidence="4" id="KW-0032">Aminotransferase</keyword>
<name>L0HDJ3_METFS</name>
<dbReference type="Gene3D" id="3.40.640.10">
    <property type="entry name" value="Type I PLP-dependent aspartate aminotransferase-like (Major domain)"/>
    <property type="match status" value="1"/>
</dbReference>
<proteinExistence type="predicted"/>
<accession>L0HDJ3</accession>
<dbReference type="EMBL" id="CP003167">
    <property type="protein sequence ID" value="AGB02787.1"/>
    <property type="molecule type" value="Genomic_DNA"/>
</dbReference>
<keyword evidence="2" id="KW-0663">Pyridoxal phosphate</keyword>
<dbReference type="eggNOG" id="arCOG04273">
    <property type="taxonomic scope" value="Archaea"/>
</dbReference>
<dbReference type="Proteomes" id="UP000010824">
    <property type="component" value="Chromosome"/>
</dbReference>
<dbReference type="AlphaFoldDB" id="L0HDJ3"/>
<dbReference type="KEGG" id="mfo:Metfor_1764"/>
<dbReference type="PANTHER" id="PTHR42885">
    <property type="entry name" value="HISTIDINOL-PHOSPHATE AMINOTRANSFERASE-RELATED"/>
    <property type="match status" value="1"/>
</dbReference>
<reference evidence="5" key="1">
    <citation type="submission" date="2011-12" db="EMBL/GenBank/DDBJ databases">
        <title>Complete sequence of Methanoregula formicicum SMSP.</title>
        <authorList>
            <person name="Lucas S."/>
            <person name="Han J."/>
            <person name="Lapidus A."/>
            <person name="Cheng J.-F."/>
            <person name="Goodwin L."/>
            <person name="Pitluck S."/>
            <person name="Peters L."/>
            <person name="Ovchinnikova G."/>
            <person name="Teshima H."/>
            <person name="Detter J.C."/>
            <person name="Han C."/>
            <person name="Tapia R."/>
            <person name="Land M."/>
            <person name="Hauser L."/>
            <person name="Kyrpides N."/>
            <person name="Ivanova N."/>
            <person name="Pagani I."/>
            <person name="Imachi H."/>
            <person name="Tamaki H."/>
            <person name="Sekiguchi Y."/>
            <person name="Kamagata Y."/>
            <person name="Cadillo-Quiroz H."/>
            <person name="Zinder S."/>
            <person name="Liu W.-T."/>
            <person name="Woyke T."/>
        </authorList>
    </citation>
    <scope>NUCLEOTIDE SEQUENCE [LARGE SCALE GENOMIC DNA]</scope>
    <source>
        <strain evidence="5">DSM 22288 / NBRC 105244 / SMSP</strain>
    </source>
</reference>
<comment type="cofactor">
    <cofactor evidence="1">
        <name>pyridoxal 5'-phosphate</name>
        <dbReference type="ChEBI" id="CHEBI:597326"/>
    </cofactor>
</comment>
<dbReference type="HOGENOM" id="CLU_017584_3_2_2"/>
<feature type="domain" description="Aminotransferase class I/classII large" evidence="3">
    <location>
        <begin position="47"/>
        <end position="330"/>
    </location>
</feature>
<organism evidence="4 5">
    <name type="scientific">Methanoregula formicica (strain DSM 22288 / NBRC 105244 / SMSP)</name>
    <dbReference type="NCBI Taxonomy" id="593750"/>
    <lineage>
        <taxon>Archaea</taxon>
        <taxon>Methanobacteriati</taxon>
        <taxon>Methanobacteriota</taxon>
        <taxon>Stenosarchaea group</taxon>
        <taxon>Methanomicrobia</taxon>
        <taxon>Methanomicrobiales</taxon>
        <taxon>Methanoregulaceae</taxon>
        <taxon>Methanoregula</taxon>
    </lineage>
</organism>
<dbReference type="InterPro" id="IPR015424">
    <property type="entry name" value="PyrdxlP-dep_Trfase"/>
</dbReference>
<evidence type="ECO:0000256" key="2">
    <source>
        <dbReference type="ARBA" id="ARBA00022898"/>
    </source>
</evidence>